<organism evidence="1 2">
    <name type="scientific">Tieghemostelium lacteum</name>
    <name type="common">Slime mold</name>
    <name type="synonym">Dictyostelium lacteum</name>
    <dbReference type="NCBI Taxonomy" id="361077"/>
    <lineage>
        <taxon>Eukaryota</taxon>
        <taxon>Amoebozoa</taxon>
        <taxon>Evosea</taxon>
        <taxon>Eumycetozoa</taxon>
        <taxon>Dictyostelia</taxon>
        <taxon>Dictyosteliales</taxon>
        <taxon>Raperosteliaceae</taxon>
        <taxon>Tieghemostelium</taxon>
    </lineage>
</organism>
<comment type="caution">
    <text evidence="1">The sequence shown here is derived from an EMBL/GenBank/DDBJ whole genome shotgun (WGS) entry which is preliminary data.</text>
</comment>
<name>A0A151ZFZ8_TIELA</name>
<dbReference type="EMBL" id="LODT01000028">
    <property type="protein sequence ID" value="KYQ92790.1"/>
    <property type="molecule type" value="Genomic_DNA"/>
</dbReference>
<sequence>MWRDSWGIDSSLLDIVRKPNTYGNTIVMIHGIEREFLSFDRRFLLQSYKTHDVSPDGDTVSLRKTISVEAILDINNNHYKNIIIGLDIIISSRNSQTFNTLLKPFGLVNFKMVKNSGSSMFVNVENGRYTIILPELIQHKSLVNVYLNTLGNNMPRESPERVVQYLNENSTIKNLRITIKSVNPQDMSNNNNNSDNVHLQINNNTLQRFDTESGDIIKLWNSKSSLKYISNNKDISISPELLPLINSYHHNLTTFQCYIDEFNIPKLNETLKLLIKLEYLYLGYNISRDKEAREHKNPPYNINIEEYKTLANVIGNLQNLTTIRMEVRYKIIPCIILQPLLCHSKLECLHLESPRRIDLPDEVVDLVCKFQQIKQFKIVGHISNNNLFRIVYQCLNLDSIKFECGFGGISYKNGFDKDIINYYQSSFTNSNLILPDRLSIELNEYRNYGIWDTYTKLINYK</sequence>
<protein>
    <submittedName>
        <fullName evidence="1">Uncharacterized protein</fullName>
    </submittedName>
</protein>
<dbReference type="Proteomes" id="UP000076078">
    <property type="component" value="Unassembled WGS sequence"/>
</dbReference>
<evidence type="ECO:0000313" key="1">
    <source>
        <dbReference type="EMBL" id="KYQ92790.1"/>
    </source>
</evidence>
<reference evidence="1 2" key="1">
    <citation type="submission" date="2015-12" db="EMBL/GenBank/DDBJ databases">
        <title>Dictyostelia acquired genes for synthesis and detection of signals that induce cell-type specialization by lateral gene transfer from prokaryotes.</title>
        <authorList>
            <person name="Gloeckner G."/>
            <person name="Schaap P."/>
        </authorList>
    </citation>
    <scope>NUCLEOTIDE SEQUENCE [LARGE SCALE GENOMIC DNA]</scope>
    <source>
        <strain evidence="1 2">TK</strain>
    </source>
</reference>
<keyword evidence="2" id="KW-1185">Reference proteome</keyword>
<dbReference type="InParanoid" id="A0A151ZFZ8"/>
<dbReference type="AlphaFoldDB" id="A0A151ZFZ8"/>
<proteinExistence type="predicted"/>
<accession>A0A151ZFZ8</accession>
<evidence type="ECO:0000313" key="2">
    <source>
        <dbReference type="Proteomes" id="UP000076078"/>
    </source>
</evidence>
<gene>
    <name evidence="1" type="ORF">DLAC_05372</name>
</gene>